<proteinExistence type="predicted"/>
<dbReference type="EMBL" id="KY612839">
    <property type="protein sequence ID" value="ARM71045.1"/>
    <property type="molecule type" value="Genomic_DNA"/>
</dbReference>
<reference evidence="1 2" key="1">
    <citation type="submission" date="2017-02" db="EMBL/GenBank/DDBJ databases">
        <title>Comeplete genome sequence of Bacteriophage pVco-5, that infects Vibrio corallilyticus.</title>
        <authorList>
            <person name="Kim H.J."/>
            <person name="Park S.C."/>
        </authorList>
    </citation>
    <scope>NUCLEOTIDE SEQUENCE [LARGE SCALE GENOMIC DNA]</scope>
</reference>
<accession>A0A1W6JV17</accession>
<protein>
    <submittedName>
        <fullName evidence="1">Uncharacterized protein</fullName>
    </submittedName>
</protein>
<evidence type="ECO:0000313" key="2">
    <source>
        <dbReference type="Proteomes" id="UP000225564"/>
    </source>
</evidence>
<evidence type="ECO:0000313" key="1">
    <source>
        <dbReference type="EMBL" id="ARM71045.1"/>
    </source>
</evidence>
<dbReference type="Proteomes" id="UP000225564">
    <property type="component" value="Segment"/>
</dbReference>
<gene>
    <name evidence="1" type="ORF">pVco5_057</name>
</gene>
<keyword evidence="2" id="KW-1185">Reference proteome</keyword>
<name>A0A1W6JV17_9CAUD</name>
<organism evidence="1 2">
    <name type="scientific">Vibrio phage pVco-5</name>
    <dbReference type="NCBI Taxonomy" id="1965485"/>
    <lineage>
        <taxon>Viruses</taxon>
        <taxon>Duplodnaviria</taxon>
        <taxon>Heunggongvirae</taxon>
        <taxon>Uroviricota</taxon>
        <taxon>Caudoviricetes</taxon>
        <taxon>Schitoviridae</taxon>
        <taxon>Vicoquintavirus</taxon>
        <taxon>Vicoquintavirus Pvco5</taxon>
    </lineage>
</organism>
<sequence length="86" mass="9540">MSDTNEATKVLIRVKPKNSAEELDAMFTEFDAAEELKDKTMLTVPSTNRLVTDEGHLLVVLPKRLDFAIAYEPDEFVVLAENAATA</sequence>